<organism evidence="2 3">
    <name type="scientific">Nocardioides mesophilus</name>
    <dbReference type="NCBI Taxonomy" id="433659"/>
    <lineage>
        <taxon>Bacteria</taxon>
        <taxon>Bacillati</taxon>
        <taxon>Actinomycetota</taxon>
        <taxon>Actinomycetes</taxon>
        <taxon>Propionibacteriales</taxon>
        <taxon>Nocardioidaceae</taxon>
        <taxon>Nocardioides</taxon>
    </lineage>
</organism>
<keyword evidence="2" id="KW-0808">Transferase</keyword>
<dbReference type="PANTHER" id="PTHR39173">
    <property type="entry name" value="ACETYLTRANSFERASE"/>
    <property type="match status" value="1"/>
</dbReference>
<evidence type="ECO:0000313" key="2">
    <source>
        <dbReference type="EMBL" id="QNN51729.1"/>
    </source>
</evidence>
<dbReference type="InterPro" id="IPR000182">
    <property type="entry name" value="GNAT_dom"/>
</dbReference>
<dbReference type="SUPFAM" id="SSF55729">
    <property type="entry name" value="Acyl-CoA N-acyltransferases (Nat)"/>
    <property type="match status" value="1"/>
</dbReference>
<evidence type="ECO:0000259" key="1">
    <source>
        <dbReference type="PROSITE" id="PS51186"/>
    </source>
</evidence>
<keyword evidence="3" id="KW-1185">Reference proteome</keyword>
<feature type="domain" description="N-acetyltransferase" evidence="1">
    <location>
        <begin position="32"/>
        <end position="186"/>
    </location>
</feature>
<dbReference type="Proteomes" id="UP000515947">
    <property type="component" value="Chromosome"/>
</dbReference>
<dbReference type="PANTHER" id="PTHR39173:SF1">
    <property type="entry name" value="ACETYLTRANSFERASE"/>
    <property type="match status" value="1"/>
</dbReference>
<dbReference type="KEGG" id="nmes:H9L09_14330"/>
<sequence length="186" mass="20862">MFRLVDPDPRFHRSFLEAADEFAAEGRPAYSGLVSLPAEDGFPGLRFSREDVADPAVFARYVEHLLAERLEETPRPAAYVPYTVRWIVDEHGYVGRISLRHRLTDLLLTWGGHIGYGVRPSARGRGAATYALAQMLPLCHARGIDPVLVTCDVDNEPSRRTIERNGGVYEDTRQGKLRYWVPTGPA</sequence>
<dbReference type="RefSeq" id="WP_187577565.1">
    <property type="nucleotide sequence ID" value="NZ_CP060713.1"/>
</dbReference>
<reference evidence="2 3" key="1">
    <citation type="submission" date="2020-08" db="EMBL/GenBank/DDBJ databases">
        <title>Genome sequence of Nocardioides mesophilus KACC 16243T.</title>
        <authorList>
            <person name="Hyun D.-W."/>
            <person name="Bae J.-W."/>
        </authorList>
    </citation>
    <scope>NUCLEOTIDE SEQUENCE [LARGE SCALE GENOMIC DNA]</scope>
    <source>
        <strain evidence="2 3">KACC 16243</strain>
    </source>
</reference>
<proteinExistence type="predicted"/>
<name>A0A7G9R804_9ACTN</name>
<dbReference type="AlphaFoldDB" id="A0A7G9R804"/>
<dbReference type="Pfam" id="PF13302">
    <property type="entry name" value="Acetyltransf_3"/>
    <property type="match status" value="1"/>
</dbReference>
<gene>
    <name evidence="2" type="ORF">H9L09_14330</name>
</gene>
<dbReference type="InterPro" id="IPR016181">
    <property type="entry name" value="Acyl_CoA_acyltransferase"/>
</dbReference>
<dbReference type="Gene3D" id="3.40.630.30">
    <property type="match status" value="1"/>
</dbReference>
<protein>
    <submittedName>
        <fullName evidence="2">GNAT family N-acetyltransferase</fullName>
    </submittedName>
</protein>
<dbReference type="EMBL" id="CP060713">
    <property type="protein sequence ID" value="QNN51729.1"/>
    <property type="molecule type" value="Genomic_DNA"/>
</dbReference>
<evidence type="ECO:0000313" key="3">
    <source>
        <dbReference type="Proteomes" id="UP000515947"/>
    </source>
</evidence>
<dbReference type="PROSITE" id="PS51186">
    <property type="entry name" value="GNAT"/>
    <property type="match status" value="1"/>
</dbReference>
<dbReference type="GO" id="GO:0016747">
    <property type="term" value="F:acyltransferase activity, transferring groups other than amino-acyl groups"/>
    <property type="evidence" value="ECO:0007669"/>
    <property type="project" value="InterPro"/>
</dbReference>
<accession>A0A7G9R804</accession>